<dbReference type="OrthoDB" id="975384at2"/>
<evidence type="ECO:0000259" key="3">
    <source>
        <dbReference type="Pfam" id="PF18962"/>
    </source>
</evidence>
<dbReference type="NCBIfam" id="TIGR04183">
    <property type="entry name" value="Por_Secre_tail"/>
    <property type="match status" value="1"/>
</dbReference>
<proteinExistence type="predicted"/>
<keyword evidence="5" id="KW-1185">Reference proteome</keyword>
<dbReference type="Pfam" id="PF18962">
    <property type="entry name" value="Por_Secre_tail"/>
    <property type="match status" value="1"/>
</dbReference>
<comment type="caution">
    <text evidence="4">The sequence shown here is derived from an EMBL/GenBank/DDBJ whole genome shotgun (WGS) entry which is preliminary data.</text>
</comment>
<evidence type="ECO:0000256" key="1">
    <source>
        <dbReference type="ARBA" id="ARBA00022729"/>
    </source>
</evidence>
<organism evidence="4 5">
    <name type="scientific">Winogradskyella aurantia</name>
    <dbReference type="NCBI Taxonomy" id="1915063"/>
    <lineage>
        <taxon>Bacteria</taxon>
        <taxon>Pseudomonadati</taxon>
        <taxon>Bacteroidota</taxon>
        <taxon>Flavobacteriia</taxon>
        <taxon>Flavobacteriales</taxon>
        <taxon>Flavobacteriaceae</taxon>
        <taxon>Winogradskyella</taxon>
    </lineage>
</organism>
<dbReference type="AlphaFoldDB" id="A0A265UVA5"/>
<gene>
    <name evidence="4" type="ORF">CA834_07280</name>
</gene>
<evidence type="ECO:0000313" key="5">
    <source>
        <dbReference type="Proteomes" id="UP000216840"/>
    </source>
</evidence>
<protein>
    <recommendedName>
        <fullName evidence="3">Secretion system C-terminal sorting domain-containing protein</fullName>
    </recommendedName>
</protein>
<reference evidence="4 5" key="1">
    <citation type="submission" date="2017-05" db="EMBL/GenBank/DDBJ databases">
        <title>The draft genome sequence of Idiomarina salinarum WNB302.</title>
        <authorList>
            <person name="Sun Y."/>
            <person name="Chen B."/>
            <person name="Du Z."/>
        </authorList>
    </citation>
    <scope>NUCLEOTIDE SEQUENCE [LARGE SCALE GENOMIC DNA]</scope>
    <source>
        <strain evidence="4 5">WNB302</strain>
    </source>
</reference>
<feature type="signal peptide" evidence="2">
    <location>
        <begin position="1"/>
        <end position="21"/>
    </location>
</feature>
<dbReference type="InterPro" id="IPR026444">
    <property type="entry name" value="Secre_tail"/>
</dbReference>
<dbReference type="Proteomes" id="UP000216840">
    <property type="component" value="Unassembled WGS sequence"/>
</dbReference>
<sequence>MKHTYFILVCLISITFGFAQAPITTIDRLNGPGPTATDNVASVSSIGLTRGAGLNQSGLDGSPAFISNNFTNNADLATAQANDDYLEWSVTANTAFEVTVDDIDIKLNRNLNGPNNWQIFWSTDGFATAGNPIAAPQTLGANTTIFNLASINGGNLGITSGASGTITFRLYAWGAIANNGRLNVVKQNAWSISPAVPEPGIRLIGSTATASSNSADSDIISSSTILAPLQNIPYTAFSATSGLSIIAANAAVIGEFTIRDGGSDLTDSDTDGTTLSSIQFEVLNSENIAALAIFDGFTNVAEVTTVTPLTSFNGLSLTAPDDNSKIFFVAATFKSTVTDNEQVQLTVNNVTSPASGSSLFEASDAGGTATSIAGDDNRIEVNANRFDFGQQPTDGNELELITPFPTVLAVDANGNQDLDQNLTGITVIGGSVVPETYDMTNGLAILDNVVFTSSETGVTLSANSGVLSGVSAPFNIGGPLINIAQQNFDTETGWTYTSSLALFGDATSWANNTGHFNEIALADSAPLDFQLFDTEIFGENNVNNTPNSFRTLTFSNIDVSDSNDVIIFFDWQVSGYQINSNDLQYRLVIDGAVSGPWVFVFDGNINNPNDGQGRVRIDIPDGSTSVGLLVRLRNNLTMGYAGLDNFRLASAFNGLIYTDAGGWRNNISPDATTGALDALVIDGTYNVSGNVQINDFTILADAATSIPVATSLTVNGNLTTLGVLELNSVSDTYSSLIVNGTSTGEVTYFRHVNQIADTGAVTGQNDLIAPPVTSVSQDFLAFRNANPDLPSGTIGGVPSFLFGPFDNTSNTYVNYTASNDLDPLEAGIGYRTASTQIGGSTFTFTGDVETNASPVTITRGTSTAFNLIGNPYPSYISLSGFLAANNSEFDPLTSGVYGYDGDATDGFVIWNQAHSDANPNAKIAPGQGFFVSSKVGGGTISFPASIRTSGTADDFIPGRMADPETYIKHLKLKLEQDENIYFTDVYFTDNASLGMDSGYDSALFGELPQVALYSSLVEGHSGERLGVQSVDFNATTNVSIPLGLHAEPGQELSISINESTLSADTEVYLEDRLNNTFTLLSDGAIFSLTPNAALSGTGRYYLTFSSNQLGVGETGLSNVRVTAQSNPKTITISGTLNTETKAEVYDIQGRLMLQQQLSTDTTLHTIDASNLTGGIYIVNLQSEGAEHSQKVIIR</sequence>
<accession>A0A265UVA5</accession>
<name>A0A265UVA5_9FLAO</name>
<dbReference type="RefSeq" id="WP_094968024.1">
    <property type="nucleotide sequence ID" value="NZ_NGJN01000003.1"/>
</dbReference>
<keyword evidence="1 2" id="KW-0732">Signal</keyword>
<feature type="domain" description="Secretion system C-terminal sorting" evidence="3">
    <location>
        <begin position="1129"/>
        <end position="1193"/>
    </location>
</feature>
<evidence type="ECO:0000256" key="2">
    <source>
        <dbReference type="SAM" id="SignalP"/>
    </source>
</evidence>
<evidence type="ECO:0000313" key="4">
    <source>
        <dbReference type="EMBL" id="OZV69251.1"/>
    </source>
</evidence>
<feature type="chain" id="PRO_5013215639" description="Secretion system C-terminal sorting domain-containing protein" evidence="2">
    <location>
        <begin position="22"/>
        <end position="1194"/>
    </location>
</feature>
<dbReference type="EMBL" id="NGJN01000003">
    <property type="protein sequence ID" value="OZV69251.1"/>
    <property type="molecule type" value="Genomic_DNA"/>
</dbReference>